<dbReference type="KEGG" id="tagg:NF865_07445"/>
<dbReference type="InterPro" id="IPR004843">
    <property type="entry name" value="Calcineurin-like_PHP"/>
</dbReference>
<keyword evidence="3" id="KW-1185">Reference proteome</keyword>
<dbReference type="EMBL" id="CP099582">
    <property type="protein sequence ID" value="USS40162.1"/>
    <property type="molecule type" value="Genomic_DNA"/>
</dbReference>
<name>A0A9E7MWN3_THEAG</name>
<protein>
    <submittedName>
        <fullName evidence="2">Metallophosphoesterase</fullName>
    </submittedName>
</protein>
<accession>A0A9E7MWN3</accession>
<evidence type="ECO:0000259" key="1">
    <source>
        <dbReference type="Pfam" id="PF00149"/>
    </source>
</evidence>
<dbReference type="PANTHER" id="PTHR43143">
    <property type="entry name" value="METALLOPHOSPHOESTERASE, CALCINEURIN SUPERFAMILY"/>
    <property type="match status" value="1"/>
</dbReference>
<reference evidence="2" key="2">
    <citation type="submission" date="2022-06" db="EMBL/GenBank/DDBJ databases">
        <authorList>
            <person name="Park Y.-J."/>
        </authorList>
    </citation>
    <scope>NUCLEOTIDE SEQUENCE</scope>
    <source>
        <strain evidence="2">TY</strain>
    </source>
</reference>
<dbReference type="InterPro" id="IPR051918">
    <property type="entry name" value="STPP_CPPED1"/>
</dbReference>
<dbReference type="AlphaFoldDB" id="A0A9E7MWN3"/>
<organism evidence="2 3">
    <name type="scientific">Thermococcus aggregans</name>
    <dbReference type="NCBI Taxonomy" id="110163"/>
    <lineage>
        <taxon>Archaea</taxon>
        <taxon>Methanobacteriati</taxon>
        <taxon>Methanobacteriota</taxon>
        <taxon>Thermococci</taxon>
        <taxon>Thermococcales</taxon>
        <taxon>Thermococcaceae</taxon>
        <taxon>Thermococcus</taxon>
    </lineage>
</organism>
<dbReference type="Proteomes" id="UP001055732">
    <property type="component" value="Chromosome"/>
</dbReference>
<feature type="domain" description="Calcineurin-like phosphoesterase" evidence="1">
    <location>
        <begin position="326"/>
        <end position="482"/>
    </location>
</feature>
<dbReference type="SUPFAM" id="SSF56300">
    <property type="entry name" value="Metallo-dependent phosphatases"/>
    <property type="match status" value="1"/>
</dbReference>
<dbReference type="GO" id="GO:0016787">
    <property type="term" value="F:hydrolase activity"/>
    <property type="evidence" value="ECO:0007669"/>
    <property type="project" value="InterPro"/>
</dbReference>
<evidence type="ECO:0000313" key="3">
    <source>
        <dbReference type="Proteomes" id="UP001055732"/>
    </source>
</evidence>
<reference evidence="2" key="1">
    <citation type="journal article" date="1998" name="Int. J. Syst. Bacteriol. 48 Pt">
        <title>Thermococcus guaymasensis sp. nov. and Thermococcus aggregans sp. nov., two novel thermophilic archaea isolated from the Guaymas Basin hydrothermal vent site.</title>
        <authorList>
            <person name="Canganella F."/>
            <person name="Jones W.J."/>
            <person name="Gambacorta A."/>
            <person name="Antranikian G."/>
        </authorList>
    </citation>
    <scope>NUCLEOTIDE SEQUENCE</scope>
    <source>
        <strain evidence="2">TY</strain>
    </source>
</reference>
<gene>
    <name evidence="2" type="ORF">NF865_07445</name>
</gene>
<proteinExistence type="predicted"/>
<sequence length="531" mass="59979">MRKILPILFIGLLVFAAGCTQTSTTTTTTTTQEGIDFRSYNRGEIIQKWAEIFNTETIYVSEGYEELAKHYFPNALIKPKDKFESGIAILSPEDARELLRGKPILTTPREYFGYVIYKSGIKFVGAEMGAIVAYKENGKDRLIFTGNGKSGIGAALEFAKELKDGRKLNSSFVLRRGDFEGIVVKVIGDNDWDGVKDSDEYWLLKEVYVEEPFIYNWRVVKGENITVSGGFIRLVNGSKVYIRALSFNVSVEVKGSKDAQITYVVENINPQFVEYPDNAKVGDTWIELTTNDDFSITPKEVESFSFLAFGDHRPGSGTKQPDVFFKIRDLMNGDEGAFIIDTGDLVYSGKVEEWAELLKEWKFNKPVFVIPGNHEYRGEGKNIYHKFFGPTDYSFALGRYYFIFANNVENDYRLTSSQWAWLEEELKKAKALGKRPVIVMHTPPIDPRPEGDHAMNPTDGKKLLELMKEYNAFGIFGHIHIYWYGEKEGVEMVITGGGGAPLYAKPDEGGFYHYVKIVAGDTLSVEPIKVE</sequence>
<dbReference type="Gene3D" id="3.60.21.10">
    <property type="match status" value="1"/>
</dbReference>
<dbReference type="RefSeq" id="WP_253304119.1">
    <property type="nucleotide sequence ID" value="NZ_CP099582.1"/>
</dbReference>
<evidence type="ECO:0000313" key="2">
    <source>
        <dbReference type="EMBL" id="USS40162.1"/>
    </source>
</evidence>
<dbReference type="PROSITE" id="PS51257">
    <property type="entry name" value="PROKAR_LIPOPROTEIN"/>
    <property type="match status" value="1"/>
</dbReference>
<dbReference type="InterPro" id="IPR029052">
    <property type="entry name" value="Metallo-depent_PP-like"/>
</dbReference>
<dbReference type="PANTHER" id="PTHR43143:SF1">
    <property type="entry name" value="SERINE_THREONINE-PROTEIN PHOSPHATASE CPPED1"/>
    <property type="match status" value="1"/>
</dbReference>
<dbReference type="Pfam" id="PF00149">
    <property type="entry name" value="Metallophos"/>
    <property type="match status" value="1"/>
</dbReference>